<gene>
    <name evidence="8" type="ORF">P0M35_01455</name>
</gene>
<evidence type="ECO:0000256" key="5">
    <source>
        <dbReference type="ARBA" id="ARBA00022884"/>
    </source>
</evidence>
<dbReference type="GO" id="GO:0046872">
    <property type="term" value="F:metal ion binding"/>
    <property type="evidence" value="ECO:0007669"/>
    <property type="project" value="UniProtKB-KW"/>
</dbReference>
<evidence type="ECO:0000313" key="9">
    <source>
        <dbReference type="Proteomes" id="UP001221302"/>
    </source>
</evidence>
<dbReference type="Gene3D" id="3.40.1260.20">
    <property type="entry name" value="Ribonuclease E, catalytic domain"/>
    <property type="match status" value="1"/>
</dbReference>
<dbReference type="GO" id="GO:0004540">
    <property type="term" value="F:RNA nuclease activity"/>
    <property type="evidence" value="ECO:0007669"/>
    <property type="project" value="InterPro"/>
</dbReference>
<feature type="domain" description="S1 motif" evidence="7">
    <location>
        <begin position="39"/>
        <end position="112"/>
    </location>
</feature>
<accession>A0AAE3NY95</accession>
<dbReference type="InterPro" id="IPR012340">
    <property type="entry name" value="NA-bd_OB-fold"/>
</dbReference>
<keyword evidence="3" id="KW-0378">Hydrolase</keyword>
<dbReference type="EMBL" id="JARGDL010000001">
    <property type="protein sequence ID" value="MDF1610804.1"/>
    <property type="molecule type" value="Genomic_DNA"/>
</dbReference>
<organism evidence="8 9">
    <name type="scientific">Stygiobacter electus</name>
    <dbReference type="NCBI Taxonomy" id="3032292"/>
    <lineage>
        <taxon>Bacteria</taxon>
        <taxon>Pseudomonadati</taxon>
        <taxon>Ignavibacteriota</taxon>
        <taxon>Ignavibacteria</taxon>
        <taxon>Ignavibacteriales</taxon>
        <taxon>Melioribacteraceae</taxon>
        <taxon>Stygiobacter</taxon>
    </lineage>
</organism>
<keyword evidence="9" id="KW-1185">Reference proteome</keyword>
<evidence type="ECO:0000313" key="8">
    <source>
        <dbReference type="EMBL" id="MDF1610804.1"/>
    </source>
</evidence>
<keyword evidence="6" id="KW-0175">Coiled coil</keyword>
<evidence type="ECO:0000256" key="2">
    <source>
        <dbReference type="ARBA" id="ARBA00022723"/>
    </source>
</evidence>
<comment type="cofactor">
    <cofactor evidence="1">
        <name>Mg(2+)</name>
        <dbReference type="ChEBI" id="CHEBI:18420"/>
    </cofactor>
</comment>
<dbReference type="Proteomes" id="UP001221302">
    <property type="component" value="Unassembled WGS sequence"/>
</dbReference>
<dbReference type="GO" id="GO:0006364">
    <property type="term" value="P:rRNA processing"/>
    <property type="evidence" value="ECO:0007669"/>
    <property type="project" value="TreeGrafter"/>
</dbReference>
<evidence type="ECO:0000256" key="3">
    <source>
        <dbReference type="ARBA" id="ARBA00022801"/>
    </source>
</evidence>
<dbReference type="GO" id="GO:0016787">
    <property type="term" value="F:hydrolase activity"/>
    <property type="evidence" value="ECO:0007669"/>
    <property type="project" value="UniProtKB-KW"/>
</dbReference>
<dbReference type="Gene3D" id="2.40.50.140">
    <property type="entry name" value="Nucleic acid-binding proteins"/>
    <property type="match status" value="1"/>
</dbReference>
<feature type="coiled-coil region" evidence="6">
    <location>
        <begin position="348"/>
        <end position="408"/>
    </location>
</feature>
<evidence type="ECO:0000256" key="6">
    <source>
        <dbReference type="SAM" id="Coils"/>
    </source>
</evidence>
<dbReference type="NCBIfam" id="TIGR00757">
    <property type="entry name" value="RNaseEG"/>
    <property type="match status" value="1"/>
</dbReference>
<name>A0AAE3NY95_9BACT</name>
<proteinExistence type="predicted"/>
<protein>
    <submittedName>
        <fullName evidence="8">Rne/Rng family ribonuclease</fullName>
    </submittedName>
</protein>
<dbReference type="PROSITE" id="PS50126">
    <property type="entry name" value="S1"/>
    <property type="match status" value="1"/>
</dbReference>
<dbReference type="AlphaFoldDB" id="A0AAE3NY95"/>
<dbReference type="GO" id="GO:0003723">
    <property type="term" value="F:RNA binding"/>
    <property type="evidence" value="ECO:0007669"/>
    <property type="project" value="UniProtKB-KW"/>
</dbReference>
<evidence type="ECO:0000256" key="1">
    <source>
        <dbReference type="ARBA" id="ARBA00001946"/>
    </source>
</evidence>
<evidence type="ECO:0000259" key="7">
    <source>
        <dbReference type="PROSITE" id="PS50126"/>
    </source>
</evidence>
<comment type="caution">
    <text evidence="8">The sequence shown here is derived from an EMBL/GenBank/DDBJ whole genome shotgun (WGS) entry which is preliminary data.</text>
</comment>
<dbReference type="InterPro" id="IPR003029">
    <property type="entry name" value="S1_domain"/>
</dbReference>
<dbReference type="InterPro" id="IPR004659">
    <property type="entry name" value="RNase_E/G"/>
</dbReference>
<dbReference type="PANTHER" id="PTHR30001:SF0">
    <property type="entry name" value="RIBONUCLEASE G"/>
    <property type="match status" value="1"/>
</dbReference>
<keyword evidence="4" id="KW-0460">Magnesium</keyword>
<dbReference type="GO" id="GO:0005737">
    <property type="term" value="C:cytoplasm"/>
    <property type="evidence" value="ECO:0007669"/>
    <property type="project" value="TreeGrafter"/>
</dbReference>
<dbReference type="SUPFAM" id="SSF50249">
    <property type="entry name" value="Nucleic acid-binding proteins"/>
    <property type="match status" value="1"/>
</dbReference>
<keyword evidence="5" id="KW-0694">RNA-binding</keyword>
<evidence type="ECO:0000256" key="4">
    <source>
        <dbReference type="ARBA" id="ARBA00022842"/>
    </source>
</evidence>
<dbReference type="InterPro" id="IPR019307">
    <property type="entry name" value="RNA-bd_AU-1/RNase_E/G"/>
</dbReference>
<dbReference type="Pfam" id="PF10150">
    <property type="entry name" value="RNase_E_G"/>
    <property type="match status" value="1"/>
</dbReference>
<sequence length="537" mass="61568">MNKEIIINSSASQNRVAITEDGNLVDFFVDHPEKQRMVGDIYLGKVARVLPGIRAAFIDIGLKHDAFLHFSDIGERTEALQGIFDDDDEVDDEIENGQTQNQLDENLSPTSTLEIARPDLPKENDLKEKSIPRLKKGEELLIQIIKEPVKDKGVRVTSSISLPGRFCVLLPMDNKIGVSKKINDYKERKRLRKIARGIIPKDCGLIIRTAAKDQTEEALSGDLKYLVKSWNEIQNIAKKSTPPALLYKDLSTTISVIRDLFTPDVSKVFVDSKKLWKEIKNYLEFIQPELVDRIELYKEEVPIFEAFRIEEQIKTLMGRKVPLPSGGHIIIEHTEAMVVIDVNSGRYAAKKEQELNSLKTDLEASREIARQLRLRDIGGLIVVDFIDLEDEKNRKKIYDELKKEFKKDRAKTALLPMTEFGLMQITRERIRENIVQSMTEVCPYCLGTGLLTKKSNLIHEIEHWLKRYKLQGKHNFLTLKVHPSLGEKLKQGFISILTKFQLKYFVRIKLVEVEKISPQKFQFSISKTGEDITDEIS</sequence>
<dbReference type="PANTHER" id="PTHR30001">
    <property type="entry name" value="RIBONUCLEASE"/>
    <property type="match status" value="1"/>
</dbReference>
<dbReference type="RefSeq" id="WP_321534570.1">
    <property type="nucleotide sequence ID" value="NZ_JARGDL010000001.1"/>
</dbReference>
<keyword evidence="2" id="KW-0479">Metal-binding</keyword>
<dbReference type="SMART" id="SM00316">
    <property type="entry name" value="S1"/>
    <property type="match status" value="1"/>
</dbReference>
<dbReference type="CDD" id="cd04453">
    <property type="entry name" value="S1_RNase_E"/>
    <property type="match status" value="1"/>
</dbReference>
<reference evidence="8" key="1">
    <citation type="submission" date="2023-03" db="EMBL/GenBank/DDBJ databases">
        <title>Stygiobacter electus gen. nov., sp. nov., facultatively anaerobic thermotolerant bacterium of the class Ignavibacteria from a well of Yessentuki mineral water deposit.</title>
        <authorList>
            <person name="Podosokorskaya O.A."/>
            <person name="Elcheninov A.G."/>
            <person name="Petrova N.F."/>
            <person name="Zavarzina D.G."/>
            <person name="Kublanov I.V."/>
            <person name="Merkel A.Y."/>
        </authorList>
    </citation>
    <scope>NUCLEOTIDE SEQUENCE</scope>
    <source>
        <strain evidence="8">09-Me</strain>
    </source>
</reference>